<dbReference type="OrthoDB" id="5238185at2759"/>
<dbReference type="GO" id="GO:0008199">
    <property type="term" value="F:ferric iron binding"/>
    <property type="evidence" value="ECO:0007669"/>
    <property type="project" value="InterPro"/>
</dbReference>
<evidence type="ECO:0000256" key="2">
    <source>
        <dbReference type="ARBA" id="ARBA00007825"/>
    </source>
</evidence>
<dbReference type="InterPro" id="IPR007535">
    <property type="entry name" value="Catechol_dOase_N"/>
</dbReference>
<dbReference type="AlphaFoldDB" id="A0A2T0AFV7"/>
<dbReference type="Proteomes" id="UP000239560">
    <property type="component" value="Unassembled WGS sequence"/>
</dbReference>
<evidence type="ECO:0000256" key="6">
    <source>
        <dbReference type="ARBA" id="ARBA00023004"/>
    </source>
</evidence>
<protein>
    <submittedName>
        <fullName evidence="10">Intradiol ring-cleavage dioxygenase</fullName>
    </submittedName>
</protein>
<evidence type="ECO:0000259" key="9">
    <source>
        <dbReference type="Pfam" id="PF04444"/>
    </source>
</evidence>
<keyword evidence="5" id="KW-0560">Oxidoreductase</keyword>
<feature type="region of interest" description="Disordered" evidence="7">
    <location>
        <begin position="1"/>
        <end position="23"/>
    </location>
</feature>
<dbReference type="InterPro" id="IPR000627">
    <property type="entry name" value="Intradiol_dOase_C"/>
</dbReference>
<dbReference type="PANTHER" id="PTHR33711">
    <property type="entry name" value="DIOXYGENASE, PUTATIVE (AFU_ORTHOLOGUE AFUA_2G02910)-RELATED"/>
    <property type="match status" value="1"/>
</dbReference>
<organism evidence="10 11">
    <name type="scientific">Rhodotorula toruloides</name>
    <name type="common">Yeast</name>
    <name type="synonym">Rhodosporidium toruloides</name>
    <dbReference type="NCBI Taxonomy" id="5286"/>
    <lineage>
        <taxon>Eukaryota</taxon>
        <taxon>Fungi</taxon>
        <taxon>Dikarya</taxon>
        <taxon>Basidiomycota</taxon>
        <taxon>Pucciniomycotina</taxon>
        <taxon>Microbotryomycetes</taxon>
        <taxon>Sporidiobolales</taxon>
        <taxon>Sporidiobolaceae</taxon>
        <taxon>Rhodotorula</taxon>
    </lineage>
</organism>
<evidence type="ECO:0000256" key="4">
    <source>
        <dbReference type="ARBA" id="ARBA00022964"/>
    </source>
</evidence>
<sequence length="356" mass="39688">MSSAADQINQSTPRNAPKASPTASLLVGKAVKTALEQGAQNIDLSKLPNLTDMSPESITQNVHAINSLCEDPRQKFVFEKLVTHLHDFAREVSLTTDEWMNAIQFLTKVGQICSPIRQEFILLSDALGLSALVDSMNHPTKPPATEATVLGPFFTEDAADLSHGDSIASEGKGEYMYCEGRVLDVDGKPVANCTIETWETDDEGLYDTQYSDRSHPDCRGRLHTDENGYYAYRLVKPTPYPIPFDGPVGQMLKSLNRHVFRPAHLHMMFVAEGYETLITALYFKGDPYLTSDAVFGVKSSLVVDTELIEDDARAKQLGFKHGPFHYLKKDYVLMTKDQAEEEKKKSLANYYKSIQP</sequence>
<evidence type="ECO:0000313" key="10">
    <source>
        <dbReference type="EMBL" id="PRQ76888.1"/>
    </source>
</evidence>
<accession>A0A2T0AFV7</accession>
<keyword evidence="6" id="KW-0408">Iron</keyword>
<evidence type="ECO:0000313" key="11">
    <source>
        <dbReference type="Proteomes" id="UP000239560"/>
    </source>
</evidence>
<comment type="similarity">
    <text evidence="2">Belongs to the intradiol ring-cleavage dioxygenase family.</text>
</comment>
<evidence type="ECO:0000256" key="3">
    <source>
        <dbReference type="ARBA" id="ARBA00022723"/>
    </source>
</evidence>
<gene>
    <name evidence="10" type="ORF">AAT19DRAFT_12306</name>
</gene>
<dbReference type="InterPro" id="IPR015889">
    <property type="entry name" value="Intradiol_dOase_core"/>
</dbReference>
<dbReference type="SUPFAM" id="SSF49482">
    <property type="entry name" value="Aromatic compound dioxygenase"/>
    <property type="match status" value="1"/>
</dbReference>
<comment type="caution">
    <text evidence="10">The sequence shown here is derived from an EMBL/GenBank/DDBJ whole genome shotgun (WGS) entry which is preliminary data.</text>
</comment>
<evidence type="ECO:0000256" key="5">
    <source>
        <dbReference type="ARBA" id="ARBA00023002"/>
    </source>
</evidence>
<dbReference type="EMBL" id="LCTV02000002">
    <property type="protein sequence ID" value="PRQ76888.1"/>
    <property type="molecule type" value="Genomic_DNA"/>
</dbReference>
<keyword evidence="3" id="KW-0479">Metal-binding</keyword>
<dbReference type="GO" id="GO:0009712">
    <property type="term" value="P:catechol-containing compound metabolic process"/>
    <property type="evidence" value="ECO:0007669"/>
    <property type="project" value="InterPro"/>
</dbReference>
<dbReference type="InterPro" id="IPR039390">
    <property type="entry name" value="1_2-HQD/HQD"/>
</dbReference>
<feature type="domain" description="Catechol dioxygenase N-terminal" evidence="9">
    <location>
        <begin position="71"/>
        <end position="141"/>
    </location>
</feature>
<evidence type="ECO:0000256" key="7">
    <source>
        <dbReference type="SAM" id="MobiDB-lite"/>
    </source>
</evidence>
<dbReference type="CDD" id="cd03461">
    <property type="entry name" value="1_2-HQD"/>
    <property type="match status" value="1"/>
</dbReference>
<dbReference type="InterPro" id="IPR050770">
    <property type="entry name" value="Intradiol_RC_Dioxygenase"/>
</dbReference>
<comment type="cofactor">
    <cofactor evidence="1">
        <name>Fe(3+)</name>
        <dbReference type="ChEBI" id="CHEBI:29034"/>
    </cofactor>
</comment>
<reference evidence="10 11" key="1">
    <citation type="journal article" date="2018" name="Elife">
        <title>Functional genomics of lipid metabolism in the oleaginous yeast Rhodosporidium toruloides.</title>
        <authorList>
            <person name="Coradetti S.T."/>
            <person name="Pinel D."/>
            <person name="Geiselman G."/>
            <person name="Ito M."/>
            <person name="Mondo S."/>
            <person name="Reilly M.C."/>
            <person name="Cheng Y.F."/>
            <person name="Bauer S."/>
            <person name="Grigoriev I."/>
            <person name="Gladden J.M."/>
            <person name="Simmons B.A."/>
            <person name="Brem R."/>
            <person name="Arkin A.P."/>
            <person name="Skerker J.M."/>
        </authorList>
    </citation>
    <scope>NUCLEOTIDE SEQUENCE [LARGE SCALE GENOMIC DNA]</scope>
    <source>
        <strain evidence="10 11">NBRC 0880</strain>
    </source>
</reference>
<dbReference type="PANTHER" id="PTHR33711:SF7">
    <property type="entry name" value="INTRADIOL RING-CLEAVAGE DIOXYGENASES DOMAIN-CONTAINING PROTEIN-RELATED"/>
    <property type="match status" value="1"/>
</dbReference>
<feature type="domain" description="Intradiol ring-cleavage dioxygenases" evidence="8">
    <location>
        <begin position="151"/>
        <end position="311"/>
    </location>
</feature>
<evidence type="ECO:0000256" key="1">
    <source>
        <dbReference type="ARBA" id="ARBA00001965"/>
    </source>
</evidence>
<dbReference type="Pfam" id="PF04444">
    <property type="entry name" value="Dioxygenase_N"/>
    <property type="match status" value="1"/>
</dbReference>
<feature type="compositionally biased region" description="Polar residues" evidence="7">
    <location>
        <begin position="1"/>
        <end position="14"/>
    </location>
</feature>
<dbReference type="Gene3D" id="2.60.130.10">
    <property type="entry name" value="Aromatic compound dioxygenase"/>
    <property type="match status" value="1"/>
</dbReference>
<dbReference type="GO" id="GO:0018576">
    <property type="term" value="F:catechol 1,2-dioxygenase activity"/>
    <property type="evidence" value="ECO:0007669"/>
    <property type="project" value="InterPro"/>
</dbReference>
<keyword evidence="4 10" id="KW-0223">Dioxygenase</keyword>
<proteinExistence type="inferred from homology"/>
<dbReference type="Pfam" id="PF00775">
    <property type="entry name" value="Dioxygenase_C"/>
    <property type="match status" value="1"/>
</dbReference>
<evidence type="ECO:0000259" key="8">
    <source>
        <dbReference type="Pfam" id="PF00775"/>
    </source>
</evidence>
<name>A0A2T0AFV7_RHOTO</name>